<reference evidence="1 2" key="1">
    <citation type="submission" date="2020-02" db="EMBL/GenBank/DDBJ databases">
        <title>Whole-genome analyses of novel actinobacteria.</title>
        <authorList>
            <person name="Sahin N."/>
            <person name="Tokatli A."/>
        </authorList>
    </citation>
    <scope>NUCLEOTIDE SEQUENCE [LARGE SCALE GENOMIC DNA]</scope>
    <source>
        <strain evidence="1 2">YC504</strain>
    </source>
</reference>
<evidence type="ECO:0000313" key="2">
    <source>
        <dbReference type="Proteomes" id="UP000481109"/>
    </source>
</evidence>
<dbReference type="Proteomes" id="UP000481109">
    <property type="component" value="Unassembled WGS sequence"/>
</dbReference>
<protein>
    <submittedName>
        <fullName evidence="1">Uncharacterized protein</fullName>
    </submittedName>
</protein>
<accession>A0A6G4XWW0</accession>
<organism evidence="1 2">
    <name type="scientific">Streptomyces mesophilus</name>
    <dbReference type="NCBI Taxonomy" id="1775132"/>
    <lineage>
        <taxon>Bacteria</taxon>
        <taxon>Bacillati</taxon>
        <taxon>Actinomycetota</taxon>
        <taxon>Actinomycetes</taxon>
        <taxon>Kitasatosporales</taxon>
        <taxon>Streptomycetaceae</taxon>
        <taxon>Streptomyces</taxon>
    </lineage>
</organism>
<sequence>MVGVTGKAVYLLPYEEESAGNRSLLALVAPTGVRVPSAVLLSRAAGEHPFTGIDPGAVARIGGGRVELGPLRLAAGVSWAPPRVQGTPVAQALPALARFGPPRQLTGGVAPFARQLAETLGAWPARVGARPHPLR</sequence>
<dbReference type="EMBL" id="JAAKZW010000305">
    <property type="protein sequence ID" value="NGO81297.1"/>
    <property type="molecule type" value="Genomic_DNA"/>
</dbReference>
<evidence type="ECO:0000313" key="1">
    <source>
        <dbReference type="EMBL" id="NGO81297.1"/>
    </source>
</evidence>
<dbReference type="RefSeq" id="WP_206344693.1">
    <property type="nucleotide sequence ID" value="NZ_JAAKZW010000305.1"/>
</dbReference>
<name>A0A6G4XWW0_9ACTN</name>
<proteinExistence type="predicted"/>
<comment type="caution">
    <text evidence="1">The sequence shown here is derived from an EMBL/GenBank/DDBJ whole genome shotgun (WGS) entry which is preliminary data.</text>
</comment>
<feature type="non-terminal residue" evidence="1">
    <location>
        <position position="135"/>
    </location>
</feature>
<keyword evidence="2" id="KW-1185">Reference proteome</keyword>
<dbReference type="AlphaFoldDB" id="A0A6G4XWW0"/>
<gene>
    <name evidence="1" type="ORF">G6045_37380</name>
</gene>